<comment type="caution">
    <text evidence="2">The sequence shown here is derived from an EMBL/GenBank/DDBJ whole genome shotgun (WGS) entry which is preliminary data.</text>
</comment>
<organism evidence="2 3">
    <name type="scientific">Candidatus Pantoea multigeneris</name>
    <dbReference type="NCBI Taxonomy" id="2608357"/>
    <lineage>
        <taxon>Bacteria</taxon>
        <taxon>Pseudomonadati</taxon>
        <taxon>Pseudomonadota</taxon>
        <taxon>Gammaproteobacteria</taxon>
        <taxon>Enterobacterales</taxon>
        <taxon>Erwiniaceae</taxon>
        <taxon>Pantoea</taxon>
    </lineage>
</organism>
<feature type="chain" id="PRO_5046914905" evidence="1">
    <location>
        <begin position="23"/>
        <end position="98"/>
    </location>
</feature>
<dbReference type="Gene3D" id="3.30.10.10">
    <property type="entry name" value="Trypsin Inhibitor V, subunit A"/>
    <property type="match status" value="1"/>
</dbReference>
<accession>A0ABX0RDL5</accession>
<gene>
    <name evidence="2" type="ORF">F3J40_17875</name>
</gene>
<keyword evidence="1" id="KW-0732">Signal</keyword>
<dbReference type="EMBL" id="VWXF01000008">
    <property type="protein sequence ID" value="NIF23452.1"/>
    <property type="molecule type" value="Genomic_DNA"/>
</dbReference>
<evidence type="ECO:0000313" key="2">
    <source>
        <dbReference type="EMBL" id="NIF23452.1"/>
    </source>
</evidence>
<sequence length="98" mass="10667">MKKSIMLWGVLAMALLAGCQWHDPASTKTLSDAGDVCGAAHYQHQIGKPLNSVAQLSIPKQVPVRILPWNSAATMDFFPNRLNFAGDKADNINRVFCG</sequence>
<dbReference type="RefSeq" id="WP_017347948.1">
    <property type="nucleotide sequence ID" value="NZ_VWXF01000008.1"/>
</dbReference>
<evidence type="ECO:0000256" key="1">
    <source>
        <dbReference type="SAM" id="SignalP"/>
    </source>
</evidence>
<dbReference type="Proteomes" id="UP001515683">
    <property type="component" value="Unassembled WGS sequence"/>
</dbReference>
<dbReference type="PROSITE" id="PS51257">
    <property type="entry name" value="PROKAR_LIPOPROTEIN"/>
    <property type="match status" value="1"/>
</dbReference>
<dbReference type="Pfam" id="PF11720">
    <property type="entry name" value="Inhibitor_I78"/>
    <property type="match status" value="1"/>
</dbReference>
<reference evidence="2 3" key="1">
    <citation type="journal article" date="2019" name="bioRxiv">
        <title>Bacteria contribute to plant secondary compound degradation in a generalist herbivore system.</title>
        <authorList>
            <person name="Francoeur C.B."/>
            <person name="Khadempour L."/>
            <person name="Moreira-Soto R.D."/>
            <person name="Gotting K."/>
            <person name="Book A.J."/>
            <person name="Pinto-Tomas A.A."/>
            <person name="Keefover-Ring K."/>
            <person name="Currie C.R."/>
        </authorList>
    </citation>
    <scope>NUCLEOTIDE SEQUENCE [LARGE SCALE GENOMIC DNA]</scope>
    <source>
        <strain evidence="2">Acro-835</strain>
    </source>
</reference>
<proteinExistence type="predicted"/>
<evidence type="ECO:0000313" key="3">
    <source>
        <dbReference type="Proteomes" id="UP001515683"/>
    </source>
</evidence>
<dbReference type="InterPro" id="IPR021719">
    <property type="entry name" value="Prot_inh_I78"/>
</dbReference>
<protein>
    <submittedName>
        <fullName evidence="2">Peptidase inhibitor I78 family protein</fullName>
    </submittedName>
</protein>
<name>A0ABX0RDL5_9GAMM</name>
<keyword evidence="3" id="KW-1185">Reference proteome</keyword>
<feature type="signal peptide" evidence="1">
    <location>
        <begin position="1"/>
        <end position="22"/>
    </location>
</feature>